<evidence type="ECO:0000313" key="1">
    <source>
        <dbReference type="EMBL" id="KUG02817.1"/>
    </source>
</evidence>
<accession>A0A0W8E2Z8</accession>
<dbReference type="InterPro" id="IPR035093">
    <property type="entry name" value="RelE/ParE_toxin_dom_sf"/>
</dbReference>
<evidence type="ECO:0008006" key="2">
    <source>
        <dbReference type="Google" id="ProtNLM"/>
    </source>
</evidence>
<dbReference type="AlphaFoldDB" id="A0A0W8E2Z8"/>
<name>A0A0W8E2Z8_9ZZZZ</name>
<gene>
    <name evidence="1" type="ORF">ASZ90_019811</name>
</gene>
<organism evidence="1">
    <name type="scientific">hydrocarbon metagenome</name>
    <dbReference type="NCBI Taxonomy" id="938273"/>
    <lineage>
        <taxon>unclassified sequences</taxon>
        <taxon>metagenomes</taxon>
        <taxon>ecological metagenomes</taxon>
    </lineage>
</organism>
<protein>
    <recommendedName>
        <fullName evidence="2">Death on curing protein, doc toxin</fullName>
    </recommendedName>
</protein>
<dbReference type="Gene3D" id="3.30.2310.20">
    <property type="entry name" value="RelE-like"/>
    <property type="match status" value="1"/>
</dbReference>
<comment type="caution">
    <text evidence="1">The sequence shown here is derived from an EMBL/GenBank/DDBJ whole genome shotgun (WGS) entry which is preliminary data.</text>
</comment>
<proteinExistence type="predicted"/>
<reference evidence="1" key="1">
    <citation type="journal article" date="2015" name="Proc. Natl. Acad. Sci. U.S.A.">
        <title>Networks of energetic and metabolic interactions define dynamics in microbial communities.</title>
        <authorList>
            <person name="Embree M."/>
            <person name="Liu J.K."/>
            <person name="Al-Bassam M.M."/>
            <person name="Zengler K."/>
        </authorList>
    </citation>
    <scope>NUCLEOTIDE SEQUENCE</scope>
</reference>
<sequence>MLLVKNYAVFYIVRAQEEVVEIHRVIYARMDLTKLIK</sequence>
<dbReference type="EMBL" id="LNQE01001908">
    <property type="protein sequence ID" value="KUG02817.1"/>
    <property type="molecule type" value="Genomic_DNA"/>
</dbReference>